<comment type="caution">
    <text evidence="4">The sequence shown here is derived from an EMBL/GenBank/DDBJ whole genome shotgun (WGS) entry which is preliminary data.</text>
</comment>
<proteinExistence type="predicted"/>
<evidence type="ECO:0000313" key="4">
    <source>
        <dbReference type="EMBL" id="MFD0867547.1"/>
    </source>
</evidence>
<feature type="transmembrane region" description="Helical" evidence="2">
    <location>
        <begin position="38"/>
        <end position="56"/>
    </location>
</feature>
<evidence type="ECO:0000256" key="2">
    <source>
        <dbReference type="SAM" id="Phobius"/>
    </source>
</evidence>
<name>A0ABW3D2E0_9BACL</name>
<organism evidence="4 5">
    <name type="scientific">Paenibacillus residui</name>
    <dbReference type="NCBI Taxonomy" id="629724"/>
    <lineage>
        <taxon>Bacteria</taxon>
        <taxon>Bacillati</taxon>
        <taxon>Bacillota</taxon>
        <taxon>Bacilli</taxon>
        <taxon>Bacillales</taxon>
        <taxon>Paenibacillaceae</taxon>
        <taxon>Paenibacillus</taxon>
    </lineage>
</organism>
<feature type="domain" description="SHOCT" evidence="3">
    <location>
        <begin position="90"/>
        <end position="116"/>
    </location>
</feature>
<dbReference type="InterPro" id="IPR018649">
    <property type="entry name" value="SHOCT"/>
</dbReference>
<dbReference type="Proteomes" id="UP001597120">
    <property type="component" value="Unassembled WGS sequence"/>
</dbReference>
<evidence type="ECO:0000313" key="5">
    <source>
        <dbReference type="Proteomes" id="UP001597120"/>
    </source>
</evidence>
<keyword evidence="2" id="KW-0472">Membrane</keyword>
<keyword evidence="2" id="KW-0812">Transmembrane</keyword>
<keyword evidence="5" id="KW-1185">Reference proteome</keyword>
<gene>
    <name evidence="4" type="ORF">ACFQ03_00115</name>
</gene>
<dbReference type="EMBL" id="JBHTIU010000001">
    <property type="protein sequence ID" value="MFD0867547.1"/>
    <property type="molecule type" value="Genomic_DNA"/>
</dbReference>
<keyword evidence="2" id="KW-1133">Transmembrane helix</keyword>
<evidence type="ECO:0000259" key="3">
    <source>
        <dbReference type="Pfam" id="PF09851"/>
    </source>
</evidence>
<evidence type="ECO:0000256" key="1">
    <source>
        <dbReference type="SAM" id="Coils"/>
    </source>
</evidence>
<sequence>MFYRGRVRPSRPASLLGMIVGIVFVIIGFTMVMPTGGIFGVLWTVIAIAITGYHGYNLFSSQGAAEWEVDVRPDRPLNRSMEEAGVDFEEKLRKLERLRREGLITEEEFKQKRDEVMRDKW</sequence>
<dbReference type="RefSeq" id="WP_379285310.1">
    <property type="nucleotide sequence ID" value="NZ_JBHTIU010000001.1"/>
</dbReference>
<protein>
    <submittedName>
        <fullName evidence="4">SHOCT domain-containing protein</fullName>
    </submittedName>
</protein>
<feature type="coiled-coil region" evidence="1">
    <location>
        <begin position="78"/>
        <end position="115"/>
    </location>
</feature>
<reference evidence="5" key="1">
    <citation type="journal article" date="2019" name="Int. J. Syst. Evol. Microbiol.">
        <title>The Global Catalogue of Microorganisms (GCM) 10K type strain sequencing project: providing services to taxonomists for standard genome sequencing and annotation.</title>
        <authorList>
            <consortium name="The Broad Institute Genomics Platform"/>
            <consortium name="The Broad Institute Genome Sequencing Center for Infectious Disease"/>
            <person name="Wu L."/>
            <person name="Ma J."/>
        </authorList>
    </citation>
    <scope>NUCLEOTIDE SEQUENCE [LARGE SCALE GENOMIC DNA]</scope>
    <source>
        <strain evidence="5">CCUG 57263</strain>
    </source>
</reference>
<keyword evidence="1" id="KW-0175">Coiled coil</keyword>
<accession>A0ABW3D2E0</accession>
<dbReference type="Pfam" id="PF09851">
    <property type="entry name" value="SHOCT"/>
    <property type="match status" value="1"/>
</dbReference>
<feature type="transmembrane region" description="Helical" evidence="2">
    <location>
        <begin position="12"/>
        <end position="32"/>
    </location>
</feature>